<evidence type="ECO:0000256" key="1">
    <source>
        <dbReference type="ARBA" id="ARBA00004123"/>
    </source>
</evidence>
<accession>A0A2N5VEJ3</accession>
<feature type="region of interest" description="Disordered" evidence="6">
    <location>
        <begin position="51"/>
        <end position="74"/>
    </location>
</feature>
<comment type="subcellular location">
    <subcellularLocation>
        <location evidence="1">Nucleus</location>
    </subcellularLocation>
</comment>
<evidence type="ECO:0000256" key="2">
    <source>
        <dbReference type="ARBA" id="ARBA00023015"/>
    </source>
</evidence>
<protein>
    <submittedName>
        <fullName evidence="7">Uncharacterized protein</fullName>
    </submittedName>
</protein>
<dbReference type="PANTHER" id="PTHR11988">
    <property type="entry name" value="THYROTROPH EMBRYONIC FACTOR RELATED"/>
    <property type="match status" value="1"/>
</dbReference>
<dbReference type="PANTHER" id="PTHR11988:SF27">
    <property type="entry name" value="GH27708P"/>
    <property type="match status" value="1"/>
</dbReference>
<dbReference type="GO" id="GO:0000981">
    <property type="term" value="F:DNA-binding transcription factor activity, RNA polymerase II-specific"/>
    <property type="evidence" value="ECO:0007669"/>
    <property type="project" value="TreeGrafter"/>
</dbReference>
<name>A0A2N5VEJ3_9BASI</name>
<dbReference type="Proteomes" id="UP000235392">
    <property type="component" value="Unassembled WGS sequence"/>
</dbReference>
<keyword evidence="2" id="KW-0805">Transcription regulation</keyword>
<evidence type="ECO:0000313" key="8">
    <source>
        <dbReference type="Proteomes" id="UP000235392"/>
    </source>
</evidence>
<keyword evidence="5" id="KW-0539">Nucleus</keyword>
<comment type="caution">
    <text evidence="7">The sequence shown here is derived from an EMBL/GenBank/DDBJ whole genome shotgun (WGS) entry which is preliminary data.</text>
</comment>
<dbReference type="InterPro" id="IPR040223">
    <property type="entry name" value="PAR_bZIP"/>
</dbReference>
<evidence type="ECO:0000313" key="7">
    <source>
        <dbReference type="EMBL" id="PLW48409.1"/>
    </source>
</evidence>
<evidence type="ECO:0000256" key="6">
    <source>
        <dbReference type="SAM" id="MobiDB-lite"/>
    </source>
</evidence>
<evidence type="ECO:0000256" key="4">
    <source>
        <dbReference type="ARBA" id="ARBA00023163"/>
    </source>
</evidence>
<dbReference type="InterPro" id="IPR032675">
    <property type="entry name" value="LRR_dom_sf"/>
</dbReference>
<keyword evidence="4" id="KW-0804">Transcription</keyword>
<keyword evidence="3" id="KW-0238">DNA-binding</keyword>
<evidence type="ECO:0000256" key="3">
    <source>
        <dbReference type="ARBA" id="ARBA00023125"/>
    </source>
</evidence>
<dbReference type="EMBL" id="PGCI01000024">
    <property type="protein sequence ID" value="PLW48409.1"/>
    <property type="molecule type" value="Genomic_DNA"/>
</dbReference>
<evidence type="ECO:0000256" key="5">
    <source>
        <dbReference type="ARBA" id="ARBA00023242"/>
    </source>
</evidence>
<dbReference type="Gene3D" id="3.80.10.10">
    <property type="entry name" value="Ribonuclease Inhibitor"/>
    <property type="match status" value="1"/>
</dbReference>
<dbReference type="AlphaFoldDB" id="A0A2N5VEJ3"/>
<dbReference type="SUPFAM" id="SSF52047">
    <property type="entry name" value="RNI-like"/>
    <property type="match status" value="1"/>
</dbReference>
<dbReference type="GO" id="GO:0000978">
    <property type="term" value="F:RNA polymerase II cis-regulatory region sequence-specific DNA binding"/>
    <property type="evidence" value="ECO:0007669"/>
    <property type="project" value="TreeGrafter"/>
</dbReference>
<gene>
    <name evidence="7" type="ORF">PCASD_02957</name>
</gene>
<proteinExistence type="predicted"/>
<sequence>MAKLTDLPTELVNRIIQHVLVLAQPPSRRPPPNPDDRHHLLDHTQINCAAKPKPRPHLERTANSRSTARAGVNIPYRPPTSLKVSWPEGLPKNPLVPLASVSRTFCECVQEYLFKNVALCSTWTASLFLESLTSIPPYEDRSFYMRQQIDHQGKQPGVPLPLSPLAQHVRSLQFAWGGPCSLGKGGVSMLCEIIESCPLLENIAICNMFQLACKEPLLKALASRPHIREFVLLKNSDGERANFQWRAHEVARLFMHWNSMETVDFRELAGRPTNLLNPEASRSMPTLSNCAIRTMILTNHNLDELELSNLLKSCRHSMRTLKIANLSYNQHGNDRRALCRVLQEYTSPNLECLMLQSANSGESSSDLTTDDPLTSPGLLDIVFNHPTAMKNLRTLAFIGTLATGRLFERLPKSLVKLAWEHCDLPPSALLEALKSAGGAENSLPNLKCCSVRSRYGWEPEKELAVKTTLDRQGACFHSILDPKYGSPTWSDAVSEERRADEENMREIEPWDCAEMMEDSEEEFTGWE</sequence>
<dbReference type="GO" id="GO:0005634">
    <property type="term" value="C:nucleus"/>
    <property type="evidence" value="ECO:0007669"/>
    <property type="project" value="UniProtKB-SubCell"/>
</dbReference>
<organism evidence="7 8">
    <name type="scientific">Puccinia coronata f. sp. avenae</name>
    <dbReference type="NCBI Taxonomy" id="200324"/>
    <lineage>
        <taxon>Eukaryota</taxon>
        <taxon>Fungi</taxon>
        <taxon>Dikarya</taxon>
        <taxon>Basidiomycota</taxon>
        <taxon>Pucciniomycotina</taxon>
        <taxon>Pucciniomycetes</taxon>
        <taxon>Pucciniales</taxon>
        <taxon>Pucciniaceae</taxon>
        <taxon>Puccinia</taxon>
    </lineage>
</organism>
<reference evidence="7 8" key="1">
    <citation type="submission" date="2017-11" db="EMBL/GenBank/DDBJ databases">
        <title>De novo assembly and phasing of dikaryotic genomes from two isolates of Puccinia coronata f. sp. avenae, the causal agent of oat crown rust.</title>
        <authorList>
            <person name="Miller M.E."/>
            <person name="Zhang Y."/>
            <person name="Omidvar V."/>
            <person name="Sperschneider J."/>
            <person name="Schwessinger B."/>
            <person name="Raley C."/>
            <person name="Palmer J.M."/>
            <person name="Garnica D."/>
            <person name="Upadhyaya N."/>
            <person name="Rathjen J."/>
            <person name="Taylor J.M."/>
            <person name="Park R.F."/>
            <person name="Dodds P.N."/>
            <person name="Hirsch C.D."/>
            <person name="Kianian S.F."/>
            <person name="Figueroa M."/>
        </authorList>
    </citation>
    <scope>NUCLEOTIDE SEQUENCE [LARGE SCALE GENOMIC DNA]</scope>
    <source>
        <strain evidence="7">12SD80</strain>
    </source>
</reference>